<dbReference type="Proteomes" id="UP000623467">
    <property type="component" value="Unassembled WGS sequence"/>
</dbReference>
<organism evidence="1 2">
    <name type="scientific">Mycena sanguinolenta</name>
    <dbReference type="NCBI Taxonomy" id="230812"/>
    <lineage>
        <taxon>Eukaryota</taxon>
        <taxon>Fungi</taxon>
        <taxon>Dikarya</taxon>
        <taxon>Basidiomycota</taxon>
        <taxon>Agaricomycotina</taxon>
        <taxon>Agaricomycetes</taxon>
        <taxon>Agaricomycetidae</taxon>
        <taxon>Agaricales</taxon>
        <taxon>Marasmiineae</taxon>
        <taxon>Mycenaceae</taxon>
        <taxon>Mycena</taxon>
    </lineage>
</organism>
<dbReference type="OrthoDB" id="3016965at2759"/>
<protein>
    <submittedName>
        <fullName evidence="1">Uncharacterized protein</fullName>
    </submittedName>
</protein>
<evidence type="ECO:0000313" key="2">
    <source>
        <dbReference type="Proteomes" id="UP000623467"/>
    </source>
</evidence>
<reference evidence="1" key="1">
    <citation type="submission" date="2020-05" db="EMBL/GenBank/DDBJ databases">
        <title>Mycena genomes resolve the evolution of fungal bioluminescence.</title>
        <authorList>
            <person name="Tsai I.J."/>
        </authorList>
    </citation>
    <scope>NUCLEOTIDE SEQUENCE</scope>
    <source>
        <strain evidence="1">160909Yilan</strain>
    </source>
</reference>
<name>A0A8H7DIG1_9AGAR</name>
<sequence length="141" mass="15174">MSVEELRAHIAAIGDEIGLQKKLLEKLETAIRALRQLNAALDPVVRLPLEISSEIFLQSLATSPSRARGAAIVLLGICNTWTDIALATRAMWMAVHITFPVATILRLGEDPVDLVSAGGKISIRHVFGQAGPKVLGKTFVL</sequence>
<dbReference type="EMBL" id="JACAZH010000002">
    <property type="protein sequence ID" value="KAF7375505.1"/>
    <property type="molecule type" value="Genomic_DNA"/>
</dbReference>
<gene>
    <name evidence="1" type="ORF">MSAN_00438500</name>
</gene>
<proteinExistence type="predicted"/>
<dbReference type="AlphaFoldDB" id="A0A8H7DIG1"/>
<accession>A0A8H7DIG1</accession>
<keyword evidence="2" id="KW-1185">Reference proteome</keyword>
<comment type="caution">
    <text evidence="1">The sequence shown here is derived from an EMBL/GenBank/DDBJ whole genome shotgun (WGS) entry which is preliminary data.</text>
</comment>
<evidence type="ECO:0000313" key="1">
    <source>
        <dbReference type="EMBL" id="KAF7375505.1"/>
    </source>
</evidence>